<dbReference type="Pfam" id="PF02146">
    <property type="entry name" value="SIR2"/>
    <property type="match status" value="1"/>
</dbReference>
<evidence type="ECO:0000256" key="3">
    <source>
        <dbReference type="PROSITE-ProRule" id="PRU00236"/>
    </source>
</evidence>
<dbReference type="InterPro" id="IPR003000">
    <property type="entry name" value="Sirtuin"/>
</dbReference>
<feature type="domain" description="Deacetylase sirtuin-type" evidence="4">
    <location>
        <begin position="1"/>
        <end position="202"/>
    </location>
</feature>
<sequence>MLTGCTRGQEPARCWNCMGQRTVICTSCGVVISRFDLQEEFSRLNPRAQDIVKNGTPEQRAQLRRKLRETYEPEPDEEFLQVRPDGDVEVIGSGEGFVVPSCKGCGGVLKPDVVFFGDNVPKQRAQRALSLVESGDGLLVVGSSVMVYSAFRLVKAAKAQGATIGIVNVGLTRADDIADVKVERIAGEVLARLAAHPALLTSRPVAW</sequence>
<accession>A0A8S1J2X6</accession>
<protein>
    <recommendedName>
        <fullName evidence="4">Deacetylase sirtuin-type domain-containing protein</fullName>
    </recommendedName>
</protein>
<keyword evidence="3" id="KW-0479">Metal-binding</keyword>
<name>A0A8S1J2X6_9CHLO</name>
<dbReference type="GO" id="GO:0046872">
    <property type="term" value="F:metal ion binding"/>
    <property type="evidence" value="ECO:0007669"/>
    <property type="project" value="UniProtKB-KW"/>
</dbReference>
<organism evidence="5 6">
    <name type="scientific">Ostreobium quekettii</name>
    <dbReference type="NCBI Taxonomy" id="121088"/>
    <lineage>
        <taxon>Eukaryota</taxon>
        <taxon>Viridiplantae</taxon>
        <taxon>Chlorophyta</taxon>
        <taxon>core chlorophytes</taxon>
        <taxon>Ulvophyceae</taxon>
        <taxon>TCBD clade</taxon>
        <taxon>Bryopsidales</taxon>
        <taxon>Ostreobineae</taxon>
        <taxon>Ostreobiaceae</taxon>
        <taxon>Ostreobium</taxon>
    </lineage>
</organism>
<dbReference type="PANTHER" id="PTHR11085">
    <property type="entry name" value="NAD-DEPENDENT PROTEIN DEACYLASE SIRTUIN-5, MITOCHONDRIAL-RELATED"/>
    <property type="match status" value="1"/>
</dbReference>
<dbReference type="InterPro" id="IPR026590">
    <property type="entry name" value="Ssirtuin_cat_dom"/>
</dbReference>
<comment type="caution">
    <text evidence="3">Lacks conserved residue(s) required for the propagation of feature annotation.</text>
</comment>
<feature type="binding site" evidence="3">
    <location>
        <position position="25"/>
    </location>
    <ligand>
        <name>Zn(2+)</name>
        <dbReference type="ChEBI" id="CHEBI:29105"/>
    </ligand>
</feature>
<feature type="binding site" evidence="3">
    <location>
        <position position="102"/>
    </location>
    <ligand>
        <name>Zn(2+)</name>
        <dbReference type="ChEBI" id="CHEBI:29105"/>
    </ligand>
</feature>
<feature type="binding site" evidence="3">
    <location>
        <position position="28"/>
    </location>
    <ligand>
        <name>Zn(2+)</name>
        <dbReference type="ChEBI" id="CHEBI:29105"/>
    </ligand>
</feature>
<dbReference type="InterPro" id="IPR026591">
    <property type="entry name" value="Sirtuin_cat_small_dom_sf"/>
</dbReference>
<proteinExistence type="predicted"/>
<evidence type="ECO:0000256" key="1">
    <source>
        <dbReference type="ARBA" id="ARBA00022679"/>
    </source>
</evidence>
<keyword evidence="6" id="KW-1185">Reference proteome</keyword>
<evidence type="ECO:0000313" key="6">
    <source>
        <dbReference type="Proteomes" id="UP000708148"/>
    </source>
</evidence>
<evidence type="ECO:0000313" key="5">
    <source>
        <dbReference type="EMBL" id="CAD7700479.1"/>
    </source>
</evidence>
<evidence type="ECO:0000256" key="2">
    <source>
        <dbReference type="ARBA" id="ARBA00023027"/>
    </source>
</evidence>
<gene>
    <name evidence="5" type="ORF">OSTQU699_LOCUS5838</name>
</gene>
<dbReference type="PANTHER" id="PTHR11085:SF10">
    <property type="entry name" value="NAD-DEPENDENT PROTEIN DEACYLASE SIRTUIN-5, MITOCHONDRIAL-RELATED"/>
    <property type="match status" value="1"/>
</dbReference>
<dbReference type="InterPro" id="IPR029035">
    <property type="entry name" value="DHS-like_NAD/FAD-binding_dom"/>
</dbReference>
<dbReference type="Gene3D" id="3.30.1600.10">
    <property type="entry name" value="SIR2/SIRT2 'Small Domain"/>
    <property type="match status" value="1"/>
</dbReference>
<keyword evidence="3" id="KW-0862">Zinc</keyword>
<dbReference type="AlphaFoldDB" id="A0A8S1J2X6"/>
<keyword evidence="1" id="KW-0808">Transferase</keyword>
<evidence type="ECO:0000259" key="4">
    <source>
        <dbReference type="PROSITE" id="PS50305"/>
    </source>
</evidence>
<dbReference type="GO" id="GO:0017136">
    <property type="term" value="F:histone deacetylase activity, NAD-dependent"/>
    <property type="evidence" value="ECO:0007669"/>
    <property type="project" value="TreeGrafter"/>
</dbReference>
<feature type="binding site" evidence="3">
    <location>
        <position position="105"/>
    </location>
    <ligand>
        <name>Zn(2+)</name>
        <dbReference type="ChEBI" id="CHEBI:29105"/>
    </ligand>
</feature>
<dbReference type="Gene3D" id="3.40.50.1220">
    <property type="entry name" value="TPP-binding domain"/>
    <property type="match status" value="1"/>
</dbReference>
<dbReference type="SUPFAM" id="SSF52467">
    <property type="entry name" value="DHS-like NAD/FAD-binding domain"/>
    <property type="match status" value="1"/>
</dbReference>
<reference evidence="5" key="1">
    <citation type="submission" date="2020-12" db="EMBL/GenBank/DDBJ databases">
        <authorList>
            <person name="Iha C."/>
        </authorList>
    </citation>
    <scope>NUCLEOTIDE SEQUENCE</scope>
</reference>
<dbReference type="OrthoDB" id="424302at2759"/>
<dbReference type="InterPro" id="IPR050134">
    <property type="entry name" value="NAD-dep_sirtuin_deacylases"/>
</dbReference>
<dbReference type="PROSITE" id="PS50305">
    <property type="entry name" value="SIRTUIN"/>
    <property type="match status" value="1"/>
</dbReference>
<comment type="caution">
    <text evidence="5">The sequence shown here is derived from an EMBL/GenBank/DDBJ whole genome shotgun (WGS) entry which is preliminary data.</text>
</comment>
<dbReference type="GO" id="GO:0070403">
    <property type="term" value="F:NAD+ binding"/>
    <property type="evidence" value="ECO:0007669"/>
    <property type="project" value="InterPro"/>
</dbReference>
<dbReference type="EMBL" id="CAJHUC010001276">
    <property type="protein sequence ID" value="CAD7700479.1"/>
    <property type="molecule type" value="Genomic_DNA"/>
</dbReference>
<keyword evidence="2" id="KW-0520">NAD</keyword>
<dbReference type="Proteomes" id="UP000708148">
    <property type="component" value="Unassembled WGS sequence"/>
</dbReference>